<organism evidence="1">
    <name type="scientific">Timema cristinae</name>
    <name type="common">Walking stick</name>
    <dbReference type="NCBI Taxonomy" id="61476"/>
    <lineage>
        <taxon>Eukaryota</taxon>
        <taxon>Metazoa</taxon>
        <taxon>Ecdysozoa</taxon>
        <taxon>Arthropoda</taxon>
        <taxon>Hexapoda</taxon>
        <taxon>Insecta</taxon>
        <taxon>Pterygota</taxon>
        <taxon>Neoptera</taxon>
        <taxon>Polyneoptera</taxon>
        <taxon>Phasmatodea</taxon>
        <taxon>Timematodea</taxon>
        <taxon>Timematoidea</taxon>
        <taxon>Timematidae</taxon>
        <taxon>Timema</taxon>
    </lineage>
</organism>
<proteinExistence type="predicted"/>
<dbReference type="EMBL" id="OC320616">
    <property type="protein sequence ID" value="CAD7408477.1"/>
    <property type="molecule type" value="Genomic_DNA"/>
</dbReference>
<protein>
    <submittedName>
        <fullName evidence="1">Uncharacterized protein</fullName>
    </submittedName>
</protein>
<accession>A0A7R9D5G6</accession>
<evidence type="ECO:0000313" key="1">
    <source>
        <dbReference type="EMBL" id="CAD7408477.1"/>
    </source>
</evidence>
<reference evidence="1" key="1">
    <citation type="submission" date="2020-11" db="EMBL/GenBank/DDBJ databases">
        <authorList>
            <person name="Tran Van P."/>
        </authorList>
    </citation>
    <scope>NUCLEOTIDE SEQUENCE</scope>
</reference>
<name>A0A7R9D5G6_TIMCR</name>
<gene>
    <name evidence="1" type="ORF">TCEB3V08_LOCUS9542</name>
</gene>
<dbReference type="AlphaFoldDB" id="A0A7R9D5G6"/>
<sequence length="114" mass="12193">MLAMLLNESGYTTQDCTVPHDTGTDESSVEHSSTLLRYATERAGPAGIVTPPVHPTEIRTSISPSSSIELNTTSADKCKGEMSSHLKSLAHVHSIFRPLPIQPDLALLARRAAA</sequence>